<evidence type="ECO:0000256" key="1">
    <source>
        <dbReference type="SAM" id="Phobius"/>
    </source>
</evidence>
<dbReference type="Proteomes" id="UP000261284">
    <property type="component" value="Unassembled WGS sequence"/>
</dbReference>
<feature type="transmembrane region" description="Helical" evidence="1">
    <location>
        <begin position="5"/>
        <end position="23"/>
    </location>
</feature>
<keyword evidence="1" id="KW-0472">Membrane</keyword>
<dbReference type="AlphaFoldDB" id="A0A3E1NI93"/>
<accession>A0A3E1NI93</accession>
<keyword evidence="1" id="KW-1133">Transmembrane helix</keyword>
<proteinExistence type="predicted"/>
<name>A0A3E1NI93_9BACT</name>
<dbReference type="RefSeq" id="WP_116847736.1">
    <property type="nucleotide sequence ID" value="NZ_QTJU01000004.1"/>
</dbReference>
<organism evidence="2 3">
    <name type="scientific">Deminuibacter soli</name>
    <dbReference type="NCBI Taxonomy" id="2291815"/>
    <lineage>
        <taxon>Bacteria</taxon>
        <taxon>Pseudomonadati</taxon>
        <taxon>Bacteroidota</taxon>
        <taxon>Chitinophagia</taxon>
        <taxon>Chitinophagales</taxon>
        <taxon>Chitinophagaceae</taxon>
        <taxon>Deminuibacter</taxon>
    </lineage>
</organism>
<feature type="transmembrane region" description="Helical" evidence="1">
    <location>
        <begin position="66"/>
        <end position="86"/>
    </location>
</feature>
<comment type="caution">
    <text evidence="2">The sequence shown here is derived from an EMBL/GenBank/DDBJ whole genome shotgun (WGS) entry which is preliminary data.</text>
</comment>
<keyword evidence="1" id="KW-0812">Transmembrane</keyword>
<keyword evidence="3" id="KW-1185">Reference proteome</keyword>
<evidence type="ECO:0000313" key="2">
    <source>
        <dbReference type="EMBL" id="RFM27657.1"/>
    </source>
</evidence>
<gene>
    <name evidence="2" type="ORF">DXN05_13170</name>
</gene>
<evidence type="ECO:0000313" key="3">
    <source>
        <dbReference type="Proteomes" id="UP000261284"/>
    </source>
</evidence>
<sequence length="155" mass="17898">MNKKIILFNVIYYVIVIGLIKLGRDSPSSSLGYGYFIIIFWILASILLVFLLIKKIIYPKTILEKIGVFTATPLISLLGFMIIMSFKENTSSEWIFNKNGKRYKVLTFDKDKSTGGRRIEYYSSIDTISTKEDIWIKDSIWVYLSKTGDTLKKVK</sequence>
<dbReference type="OrthoDB" id="677526at2"/>
<dbReference type="EMBL" id="QTJU01000004">
    <property type="protein sequence ID" value="RFM27657.1"/>
    <property type="molecule type" value="Genomic_DNA"/>
</dbReference>
<reference evidence="2 3" key="1">
    <citation type="submission" date="2018-08" db="EMBL/GenBank/DDBJ databases">
        <title>Chitinophagaceae sp. K23C18032701, a novel bacterium isolated from forest soil.</title>
        <authorList>
            <person name="Wang C."/>
        </authorList>
    </citation>
    <scope>NUCLEOTIDE SEQUENCE [LARGE SCALE GENOMIC DNA]</scope>
    <source>
        <strain evidence="2 3">K23C18032701</strain>
    </source>
</reference>
<feature type="transmembrane region" description="Helical" evidence="1">
    <location>
        <begin position="35"/>
        <end position="54"/>
    </location>
</feature>
<protein>
    <submittedName>
        <fullName evidence="2">Uncharacterized protein</fullName>
    </submittedName>
</protein>